<dbReference type="Gene3D" id="2.60.40.1120">
    <property type="entry name" value="Carboxypeptidase-like, regulatory domain"/>
    <property type="match status" value="1"/>
</dbReference>
<dbReference type="AlphaFoldDB" id="A0AAP2GGD2"/>
<dbReference type="SUPFAM" id="SSF49464">
    <property type="entry name" value="Carboxypeptidase regulatory domain-like"/>
    <property type="match status" value="1"/>
</dbReference>
<accession>A0AAP2GGD2</accession>
<keyword evidence="2" id="KW-0378">Hydrolase</keyword>
<dbReference type="Pfam" id="PF13715">
    <property type="entry name" value="CarbopepD_reg_2"/>
    <property type="match status" value="1"/>
</dbReference>
<name>A0AAP2GGD2_9BACT</name>
<evidence type="ECO:0000313" key="3">
    <source>
        <dbReference type="Proteomes" id="UP001319180"/>
    </source>
</evidence>
<proteinExistence type="predicted"/>
<dbReference type="SUPFAM" id="SSF56935">
    <property type="entry name" value="Porins"/>
    <property type="match status" value="1"/>
</dbReference>
<gene>
    <name evidence="2" type="ORF">KK078_27915</name>
</gene>
<dbReference type="Proteomes" id="UP001319180">
    <property type="component" value="Unassembled WGS sequence"/>
</dbReference>
<keyword evidence="2" id="KW-0645">Protease</keyword>
<keyword evidence="2" id="KW-0121">Carboxypeptidase</keyword>
<organism evidence="2 3">
    <name type="scientific">Dawidia soli</name>
    <dbReference type="NCBI Taxonomy" id="2782352"/>
    <lineage>
        <taxon>Bacteria</taxon>
        <taxon>Pseudomonadati</taxon>
        <taxon>Bacteroidota</taxon>
        <taxon>Cytophagia</taxon>
        <taxon>Cytophagales</taxon>
        <taxon>Chryseotaleaceae</taxon>
        <taxon>Dawidia</taxon>
    </lineage>
</organism>
<dbReference type="GO" id="GO:0004180">
    <property type="term" value="F:carboxypeptidase activity"/>
    <property type="evidence" value="ECO:0007669"/>
    <property type="project" value="UniProtKB-KW"/>
</dbReference>
<keyword evidence="3" id="KW-1185">Reference proteome</keyword>
<evidence type="ECO:0000256" key="1">
    <source>
        <dbReference type="SAM" id="SignalP"/>
    </source>
</evidence>
<comment type="caution">
    <text evidence="2">The sequence shown here is derived from an EMBL/GenBank/DDBJ whole genome shotgun (WGS) entry which is preliminary data.</text>
</comment>
<evidence type="ECO:0000313" key="2">
    <source>
        <dbReference type="EMBL" id="MBT1690424.1"/>
    </source>
</evidence>
<sequence length="961" mass="105805">MSKCFTIAFLVIATLVVAQTRYRTVSGRLADKDNQPLPGVSVLVKGTATGTVTNADGNYSLQAPIGGTLVFSLIGMKTREALVMENDLIPVIKVVNLTAPRKASKRKAPFVLTPDSTAAGVAILGDNTPTFVLPTGSTLEAEKIRSIKPTPGSRVTRTKTFRVRMAPYIGYSLQFTTAIGIERITQTPALQRAYVQGRPQGGAPQWRGPEYQEIFSWGPALSSLQYDGGPYPYDQNGRLVPVGTGNGKAAKAYDAAAFLRTGFNTAYNLVGSLQRSGWGTLSLDASHKKQNGVIPNAASTQDHILFRVKKLPLYKTWTTDIQLAYDRSAGTLVNRGGNYASIVGAVWRTPVSFDNANGFSPRRAVESSLSSRLTNGGVRTHAAGFADNPYGMVRELPDEDLTKRLVGGITVLHQGTKGLSLTTRASVEKQWNDVVSGVPAGLSGALGGRITQRRQEQTGFDLSVEPSYTKQIGRHRVELAATYDQHYQGQDLDRVDGLGFLTYEWGAPGERTTRLLQSPTRSIQEVSASGTYTAPDNVALVKFSNRSYFSNTLPAARYTNFFPYALAKLFLYELWSIYPVNELTIHGSFGRTLREAPLLYSDWSYLSTRGPADQYATFYEARELFFNDRLLPETENKIQAGIDFNLRHRLLAYFSLYNNVTHDFIAPVWTNGAFEFTNVGRVQNYGTTATIRWYRPNSYGKVGYDVSLHWSRQNSVVRKLYTSNVYVPLAGFSTVSKVLAEDQPLGAIYGTRYQRNASGQVMIGEDGFPLVDPAMTRIGNPIADWTAGLELGVTWNRWALECIWDIRKGGDVWNGTRAALDYLGRSATTGDERNVYHYIFPGVDPQGDPNVTPVSFYDATAPLEQNRWVRYGFTGVGEAYIEDASWVRLQELAVSYSVLPPATSKIQEIKFWLIANNLLLLTGYSGVDPASSLFGYTGGTGLDLFNTPATRSFTVKMTIKL</sequence>
<protein>
    <submittedName>
        <fullName evidence="2">Carboxypeptidase-like regulatory domain-containing protein</fullName>
    </submittedName>
</protein>
<keyword evidence="1" id="KW-0732">Signal</keyword>
<feature type="chain" id="PRO_5043023049" evidence="1">
    <location>
        <begin position="19"/>
        <end position="961"/>
    </location>
</feature>
<dbReference type="RefSeq" id="WP_254093752.1">
    <property type="nucleotide sequence ID" value="NZ_JAHESC010000066.1"/>
</dbReference>
<dbReference type="EMBL" id="JAHESC010000066">
    <property type="protein sequence ID" value="MBT1690424.1"/>
    <property type="molecule type" value="Genomic_DNA"/>
</dbReference>
<dbReference type="InterPro" id="IPR008969">
    <property type="entry name" value="CarboxyPept-like_regulatory"/>
</dbReference>
<reference evidence="2 3" key="1">
    <citation type="submission" date="2021-05" db="EMBL/GenBank/DDBJ databases">
        <title>A Polyphasic approach of four new species of the genus Ohtaekwangia: Ohtaekwangia histidinii sp. nov., Ohtaekwangia cretensis sp. nov., Ohtaekwangia indiensis sp. nov., Ohtaekwangia reichenbachii sp. nov. from diverse environment.</title>
        <authorList>
            <person name="Octaviana S."/>
        </authorList>
    </citation>
    <scope>NUCLEOTIDE SEQUENCE [LARGE SCALE GENOMIC DNA]</scope>
    <source>
        <strain evidence="2 3">PWU37</strain>
    </source>
</reference>
<feature type="signal peptide" evidence="1">
    <location>
        <begin position="1"/>
        <end position="18"/>
    </location>
</feature>